<dbReference type="InterPro" id="IPR012667">
    <property type="entry name" value="CbtB_put"/>
</dbReference>
<evidence type="ECO:0000313" key="2">
    <source>
        <dbReference type="EMBL" id="NWL45602.1"/>
    </source>
</evidence>
<sequence length="70" mass="7553">MTVSAISNNEISVPAIPLRDVMPWAIFAGLILLLALYFVGAEQGAVSMFAGTDIHEFVHDGRHSLGFPCH</sequence>
<proteinExistence type="predicted"/>
<reference evidence="2 3" key="1">
    <citation type="submission" date="2018-06" db="EMBL/GenBank/DDBJ databases">
        <title>Bacteria isolated from soil of Wuhan.</title>
        <authorList>
            <person name="Xiang W."/>
            <person name="Huang C."/>
        </authorList>
    </citation>
    <scope>NUCLEOTIDE SEQUENCE [LARGE SCALE GENOMIC DNA]</scope>
    <source>
        <strain evidence="3">xwS4</strain>
    </source>
</reference>
<dbReference type="RefSeq" id="WP_179052638.1">
    <property type="nucleotide sequence ID" value="NZ_QJRE01000096.1"/>
</dbReference>
<keyword evidence="1" id="KW-0472">Membrane</keyword>
<accession>A0ABD6MVW6</accession>
<dbReference type="Pfam" id="PF09489">
    <property type="entry name" value="CbtB"/>
    <property type="match status" value="1"/>
</dbReference>
<evidence type="ECO:0000256" key="1">
    <source>
        <dbReference type="SAM" id="Phobius"/>
    </source>
</evidence>
<name>A0ABD6MVW6_9PSED</name>
<feature type="transmembrane region" description="Helical" evidence="1">
    <location>
        <begin position="21"/>
        <end position="39"/>
    </location>
</feature>
<keyword evidence="1" id="KW-1133">Transmembrane helix</keyword>
<dbReference type="EMBL" id="QJRE01000096">
    <property type="protein sequence ID" value="NWL45602.1"/>
    <property type="molecule type" value="Genomic_DNA"/>
</dbReference>
<comment type="caution">
    <text evidence="2">The sequence shown here is derived from an EMBL/GenBank/DDBJ whole genome shotgun (WGS) entry which is preliminary data.</text>
</comment>
<gene>
    <name evidence="2" type="ORF">DM819_06895</name>
</gene>
<protein>
    <submittedName>
        <fullName evidence="2">Cobalt ABC transporter</fullName>
    </submittedName>
</protein>
<organism evidence="2 3">
    <name type="scientific">Pseudomonas hunanensis</name>
    <dbReference type="NCBI Taxonomy" id="1247546"/>
    <lineage>
        <taxon>Bacteria</taxon>
        <taxon>Pseudomonadati</taxon>
        <taxon>Pseudomonadota</taxon>
        <taxon>Gammaproteobacteria</taxon>
        <taxon>Pseudomonadales</taxon>
        <taxon>Pseudomonadaceae</taxon>
        <taxon>Pseudomonas</taxon>
    </lineage>
</organism>
<evidence type="ECO:0000313" key="3">
    <source>
        <dbReference type="Proteomes" id="UP000704738"/>
    </source>
</evidence>
<dbReference type="AlphaFoldDB" id="A0ABD6MVW6"/>
<dbReference type="Proteomes" id="UP000704738">
    <property type="component" value="Unassembled WGS sequence"/>
</dbReference>
<keyword evidence="1" id="KW-0812">Transmembrane</keyword>